<dbReference type="Pfam" id="PF13897">
    <property type="entry name" value="GOLD_2"/>
    <property type="match status" value="1"/>
</dbReference>
<name>A0A1J1IUP1_9DIPT</name>
<feature type="domain" description="GOLD" evidence="3">
    <location>
        <begin position="283"/>
        <end position="447"/>
    </location>
</feature>
<protein>
    <submittedName>
        <fullName evidence="5">CLUMA_CG017025, isoform A</fullName>
    </submittedName>
</protein>
<dbReference type="AlphaFoldDB" id="A0A1J1IUP1"/>
<accession>A0A1J1IUP1</accession>
<dbReference type="PROSITE" id="PS50866">
    <property type="entry name" value="GOLD"/>
    <property type="match status" value="1"/>
</dbReference>
<evidence type="ECO:0000313" key="5">
    <source>
        <dbReference type="EMBL" id="CRL03903.1"/>
    </source>
</evidence>
<dbReference type="Gene3D" id="2.60.120.680">
    <property type="entry name" value="GOLD domain"/>
    <property type="match status" value="1"/>
</dbReference>
<dbReference type="SUPFAM" id="SSF47027">
    <property type="entry name" value="Acyl-CoA binding protein"/>
    <property type="match status" value="1"/>
</dbReference>
<dbReference type="Gene3D" id="1.20.80.10">
    <property type="match status" value="1"/>
</dbReference>
<dbReference type="InterPro" id="IPR052269">
    <property type="entry name" value="Golgi-PI4KB_interaction"/>
</dbReference>
<keyword evidence="1" id="KW-0007">Acetylation</keyword>
<sequence>MEKTCEKLSNLSIDETAEEASEHDCLKWGLPLNEIYKLSLKFYKDKSGKAVHLSYEENLKLVALTMQANHGPMEHQKLEALGVFDVIGKNRREQWATLGLMSKLQAMEGFIDLLDRLCPAFKPYVEAIKKDQEEKKKQAKIDEEKKLADLEVEQKRQEERKIIEYEKHREEIQRRKLQDALNQQTFYQFKDYAEKQFPGNPEQQAILIKQLQTEHYHQYLQQLQSQLHHNELKSTDSQKKDVMNSKEQEMSLIEEREKCDSDEESGEYAVVQPANMWTRSDIKEFKHEVMNAGGDGVIRVGHGDCLTVRVPTLEGGSSLFWEFATDSYDIGFGVYFEWSKPDTTEVTVHVSESDDELDENEAENDDEEEITSIDDLESGSQQMQQIKPTAVINRPPLSIIVPVYRRECQNEVYAGSHNYPGEGTYLLKFDNTYSLWRSKTLYYRIFYTR</sequence>
<dbReference type="GO" id="GO:0000062">
    <property type="term" value="F:fatty-acyl-CoA binding"/>
    <property type="evidence" value="ECO:0007669"/>
    <property type="project" value="InterPro"/>
</dbReference>
<dbReference type="InterPro" id="IPR036598">
    <property type="entry name" value="GOLD_dom_sf"/>
</dbReference>
<dbReference type="InterPro" id="IPR014352">
    <property type="entry name" value="FERM/acyl-CoA-bd_prot_sf"/>
</dbReference>
<dbReference type="InterPro" id="IPR035984">
    <property type="entry name" value="Acyl-CoA-binding_sf"/>
</dbReference>
<keyword evidence="2" id="KW-0175">Coiled coil</keyword>
<dbReference type="SUPFAM" id="SSF101576">
    <property type="entry name" value="Supernatant protein factor (SPF), C-terminal domain"/>
    <property type="match status" value="1"/>
</dbReference>
<evidence type="ECO:0000259" key="4">
    <source>
        <dbReference type="PROSITE" id="PS51228"/>
    </source>
</evidence>
<evidence type="ECO:0000259" key="3">
    <source>
        <dbReference type="PROSITE" id="PS50866"/>
    </source>
</evidence>
<feature type="coiled-coil region" evidence="2">
    <location>
        <begin position="133"/>
        <end position="175"/>
    </location>
</feature>
<dbReference type="GO" id="GO:0000139">
    <property type="term" value="C:Golgi membrane"/>
    <property type="evidence" value="ECO:0007669"/>
    <property type="project" value="TreeGrafter"/>
</dbReference>
<dbReference type="PANTHER" id="PTHR22973">
    <property type="entry name" value="LD35087P"/>
    <property type="match status" value="1"/>
</dbReference>
<keyword evidence="6" id="KW-1185">Reference proteome</keyword>
<evidence type="ECO:0000256" key="1">
    <source>
        <dbReference type="ARBA" id="ARBA00022990"/>
    </source>
</evidence>
<evidence type="ECO:0000256" key="2">
    <source>
        <dbReference type="SAM" id="Coils"/>
    </source>
</evidence>
<proteinExistence type="predicted"/>
<dbReference type="FunFam" id="1.20.80.10:FF:000017">
    <property type="entry name" value="Golgi resident protein GCP60"/>
    <property type="match status" value="1"/>
</dbReference>
<dbReference type="InterPro" id="IPR000582">
    <property type="entry name" value="Acyl-CoA-binding_protein"/>
</dbReference>
<dbReference type="PROSITE" id="PS51228">
    <property type="entry name" value="ACB_2"/>
    <property type="match status" value="1"/>
</dbReference>
<dbReference type="EMBL" id="CVRI01000060">
    <property type="protein sequence ID" value="CRL03903.1"/>
    <property type="molecule type" value="Genomic_DNA"/>
</dbReference>
<organism evidence="5 6">
    <name type="scientific">Clunio marinus</name>
    <dbReference type="NCBI Taxonomy" id="568069"/>
    <lineage>
        <taxon>Eukaryota</taxon>
        <taxon>Metazoa</taxon>
        <taxon>Ecdysozoa</taxon>
        <taxon>Arthropoda</taxon>
        <taxon>Hexapoda</taxon>
        <taxon>Insecta</taxon>
        <taxon>Pterygota</taxon>
        <taxon>Neoptera</taxon>
        <taxon>Endopterygota</taxon>
        <taxon>Diptera</taxon>
        <taxon>Nematocera</taxon>
        <taxon>Chironomoidea</taxon>
        <taxon>Chironomidae</taxon>
        <taxon>Clunio</taxon>
    </lineage>
</organism>
<dbReference type="STRING" id="568069.A0A1J1IUP1"/>
<dbReference type="InterPro" id="IPR009038">
    <property type="entry name" value="GOLD_dom"/>
</dbReference>
<dbReference type="OrthoDB" id="5839451at2759"/>
<feature type="domain" description="ACB" evidence="4">
    <location>
        <begin position="32"/>
        <end position="123"/>
    </location>
</feature>
<dbReference type="Pfam" id="PF00887">
    <property type="entry name" value="ACBP"/>
    <property type="match status" value="1"/>
</dbReference>
<dbReference type="PANTHER" id="PTHR22973:SF12">
    <property type="entry name" value="LD35087P"/>
    <property type="match status" value="1"/>
</dbReference>
<gene>
    <name evidence="5" type="primary">putative Protein TMED8</name>
    <name evidence="5" type="ORF">CLUMA_CG017025</name>
</gene>
<evidence type="ECO:0000313" key="6">
    <source>
        <dbReference type="Proteomes" id="UP000183832"/>
    </source>
</evidence>
<dbReference type="Proteomes" id="UP000183832">
    <property type="component" value="Unassembled WGS sequence"/>
</dbReference>
<reference evidence="5 6" key="1">
    <citation type="submission" date="2015-04" db="EMBL/GenBank/DDBJ databases">
        <authorList>
            <person name="Syromyatnikov M.Y."/>
            <person name="Popov V.N."/>
        </authorList>
    </citation>
    <scope>NUCLEOTIDE SEQUENCE [LARGE SCALE GENOMIC DNA]</scope>
</reference>